<dbReference type="EMBL" id="CAJVRL010000103">
    <property type="protein sequence ID" value="CAG8960969.1"/>
    <property type="molecule type" value="Genomic_DNA"/>
</dbReference>
<name>A0A9N9L8C9_9HELO</name>
<evidence type="ECO:0000313" key="8">
    <source>
        <dbReference type="EMBL" id="CAG8960969.1"/>
    </source>
</evidence>
<comment type="similarity">
    <text evidence="2">Belongs to the ORC6 family.</text>
</comment>
<evidence type="ECO:0000259" key="7">
    <source>
        <dbReference type="Pfam" id="PF05460"/>
    </source>
</evidence>
<evidence type="ECO:0000313" key="9">
    <source>
        <dbReference type="Proteomes" id="UP000696280"/>
    </source>
</evidence>
<dbReference type="GO" id="GO:0006260">
    <property type="term" value="P:DNA replication"/>
    <property type="evidence" value="ECO:0007669"/>
    <property type="project" value="UniProtKB-KW"/>
</dbReference>
<dbReference type="InterPro" id="IPR008721">
    <property type="entry name" value="ORC6_cyclin_first"/>
</dbReference>
<feature type="domain" description="ORC6 first cyclin-like" evidence="7">
    <location>
        <begin position="9"/>
        <end position="95"/>
    </location>
</feature>
<accession>A0A9N9L8C9</accession>
<comment type="subcellular location">
    <subcellularLocation>
        <location evidence="1">Nucleus</location>
    </subcellularLocation>
</comment>
<dbReference type="OrthoDB" id="5367324at2759"/>
<dbReference type="GO" id="GO:0005664">
    <property type="term" value="C:nuclear origin of replication recognition complex"/>
    <property type="evidence" value="ECO:0007669"/>
    <property type="project" value="InterPro"/>
</dbReference>
<keyword evidence="9" id="KW-1185">Reference proteome</keyword>
<keyword evidence="5" id="KW-0539">Nucleus</keyword>
<evidence type="ECO:0000256" key="6">
    <source>
        <dbReference type="SAM" id="MobiDB-lite"/>
    </source>
</evidence>
<evidence type="ECO:0000256" key="3">
    <source>
        <dbReference type="ARBA" id="ARBA00022705"/>
    </source>
</evidence>
<evidence type="ECO:0000256" key="2">
    <source>
        <dbReference type="ARBA" id="ARBA00010840"/>
    </source>
</evidence>
<evidence type="ECO:0000256" key="1">
    <source>
        <dbReference type="ARBA" id="ARBA00004123"/>
    </source>
</evidence>
<sequence length="384" mass="43197">MSRPIEQALNNLIPRHPGALPPELIELARSLLAQSRSIANTLKAEEEIGRTYACANIACERLKTTLDLPPIEPRPPIPPRAYAKLYGYFDRALTASRRKPRAENPVNRKSSGSSTPNKPLNRSSPASTPRKLPQKKTPSKATSLDPFRNNRAPKSGLRYASNADRDARIPKWLAPVVRKMCSELDSRKAIPHVLAGVETILCLPSSNLSEEDAARPQPGEKIPALVAAVWIIVVQHLNDQDTTKKEFKERRNKILRLYETIRDDEEISVKVGGEGDELWNGWEACDAKSIQAWIMSITTRKWLEMDWFTNIEDDNENETDLQMQTESDASPGLGKRKIGTTMKDEYDYLSPENREQHQAWKEAMLATIDDLIAGGIMHMDVTED</sequence>
<evidence type="ECO:0000256" key="5">
    <source>
        <dbReference type="ARBA" id="ARBA00023242"/>
    </source>
</evidence>
<gene>
    <name evidence="8" type="ORF">HYFRA_00002507</name>
</gene>
<keyword evidence="4" id="KW-0238">DNA-binding</keyword>
<protein>
    <recommendedName>
        <fullName evidence="7">ORC6 first cyclin-like domain-containing protein</fullName>
    </recommendedName>
</protein>
<reference evidence="8" key="1">
    <citation type="submission" date="2021-07" db="EMBL/GenBank/DDBJ databases">
        <authorList>
            <person name="Durling M."/>
        </authorList>
    </citation>
    <scope>NUCLEOTIDE SEQUENCE</scope>
</reference>
<organism evidence="8 9">
    <name type="scientific">Hymenoscyphus fraxineus</name>
    <dbReference type="NCBI Taxonomy" id="746836"/>
    <lineage>
        <taxon>Eukaryota</taxon>
        <taxon>Fungi</taxon>
        <taxon>Dikarya</taxon>
        <taxon>Ascomycota</taxon>
        <taxon>Pezizomycotina</taxon>
        <taxon>Leotiomycetes</taxon>
        <taxon>Helotiales</taxon>
        <taxon>Helotiaceae</taxon>
        <taxon>Hymenoscyphus</taxon>
    </lineage>
</organism>
<evidence type="ECO:0000256" key="4">
    <source>
        <dbReference type="ARBA" id="ARBA00023125"/>
    </source>
</evidence>
<dbReference type="AlphaFoldDB" id="A0A9N9L8C9"/>
<dbReference type="GO" id="GO:0003677">
    <property type="term" value="F:DNA binding"/>
    <property type="evidence" value="ECO:0007669"/>
    <property type="project" value="UniProtKB-KW"/>
</dbReference>
<dbReference type="Proteomes" id="UP000696280">
    <property type="component" value="Unassembled WGS sequence"/>
</dbReference>
<dbReference type="Pfam" id="PF05460">
    <property type="entry name" value="ORC6"/>
    <property type="match status" value="1"/>
</dbReference>
<keyword evidence="3" id="KW-0235">DNA replication</keyword>
<proteinExistence type="inferred from homology"/>
<comment type="caution">
    <text evidence="8">The sequence shown here is derived from an EMBL/GenBank/DDBJ whole genome shotgun (WGS) entry which is preliminary data.</text>
</comment>
<feature type="compositionally biased region" description="Polar residues" evidence="6">
    <location>
        <begin position="107"/>
        <end position="127"/>
    </location>
</feature>
<feature type="region of interest" description="Disordered" evidence="6">
    <location>
        <begin position="94"/>
        <end position="161"/>
    </location>
</feature>